<evidence type="ECO:0000313" key="1">
    <source>
        <dbReference type="EMBL" id="GFD20533.1"/>
    </source>
</evidence>
<dbReference type="AlphaFoldDB" id="A0A699UES6"/>
<dbReference type="EMBL" id="BKCJ011322817">
    <property type="protein sequence ID" value="GFD20533.1"/>
    <property type="molecule type" value="Genomic_DNA"/>
</dbReference>
<organism evidence="1">
    <name type="scientific">Tanacetum cinerariifolium</name>
    <name type="common">Dalmatian daisy</name>
    <name type="synonym">Chrysanthemum cinerariifolium</name>
    <dbReference type="NCBI Taxonomy" id="118510"/>
    <lineage>
        <taxon>Eukaryota</taxon>
        <taxon>Viridiplantae</taxon>
        <taxon>Streptophyta</taxon>
        <taxon>Embryophyta</taxon>
        <taxon>Tracheophyta</taxon>
        <taxon>Spermatophyta</taxon>
        <taxon>Magnoliopsida</taxon>
        <taxon>eudicotyledons</taxon>
        <taxon>Gunneridae</taxon>
        <taxon>Pentapetalae</taxon>
        <taxon>asterids</taxon>
        <taxon>campanulids</taxon>
        <taxon>Asterales</taxon>
        <taxon>Asteraceae</taxon>
        <taxon>Asteroideae</taxon>
        <taxon>Anthemideae</taxon>
        <taxon>Anthemidinae</taxon>
        <taxon>Tanacetum</taxon>
    </lineage>
</organism>
<sequence>MIKESVQASLINMVKNQLTTLLPKEVSNFATLVIESTVKKALKKTPLLLAQSSSQTQSSLKAMESSSEYKLKIILFEKIDKSHSYQTHDKHQALNDALLNSLILDDDIARGQANIEKLLRKRY</sequence>
<protein>
    <submittedName>
        <fullName evidence="1">Uncharacterized protein</fullName>
    </submittedName>
</protein>
<proteinExistence type="predicted"/>
<comment type="caution">
    <text evidence="1">The sequence shown here is derived from an EMBL/GenBank/DDBJ whole genome shotgun (WGS) entry which is preliminary data.</text>
</comment>
<gene>
    <name evidence="1" type="ORF">Tci_892502</name>
</gene>
<feature type="non-terminal residue" evidence="1">
    <location>
        <position position="123"/>
    </location>
</feature>
<reference evidence="1" key="1">
    <citation type="journal article" date="2019" name="Sci. Rep.">
        <title>Draft genome of Tanacetum cinerariifolium, the natural source of mosquito coil.</title>
        <authorList>
            <person name="Yamashiro T."/>
            <person name="Shiraishi A."/>
            <person name="Satake H."/>
            <person name="Nakayama K."/>
        </authorList>
    </citation>
    <scope>NUCLEOTIDE SEQUENCE</scope>
</reference>
<name>A0A699UES6_TANCI</name>
<accession>A0A699UES6</accession>